<dbReference type="InterPro" id="IPR001647">
    <property type="entry name" value="HTH_TetR"/>
</dbReference>
<accession>A0ABT7ADY9</accession>
<dbReference type="PRINTS" id="PR00455">
    <property type="entry name" value="HTHTETR"/>
</dbReference>
<dbReference type="InterPro" id="IPR036271">
    <property type="entry name" value="Tet_transcr_reg_TetR-rel_C_sf"/>
</dbReference>
<dbReference type="PROSITE" id="PS50977">
    <property type="entry name" value="HTH_TETR_2"/>
    <property type="match status" value="1"/>
</dbReference>
<reference evidence="7 8" key="1">
    <citation type="submission" date="2023-05" db="EMBL/GenBank/DDBJ databases">
        <title>Chelatococcus sp. nov., a moderately thermophilic bacterium isolated from hot spring microbial mat.</title>
        <authorList>
            <person name="Hu C.-J."/>
            <person name="Li W.-J."/>
        </authorList>
    </citation>
    <scope>NUCLEOTIDE SEQUENCE [LARGE SCALE GENOMIC DNA]</scope>
    <source>
        <strain evidence="7 8">SYSU G07232</strain>
    </source>
</reference>
<evidence type="ECO:0000256" key="5">
    <source>
        <dbReference type="SAM" id="MobiDB-lite"/>
    </source>
</evidence>
<evidence type="ECO:0000259" key="6">
    <source>
        <dbReference type="PROSITE" id="PS50977"/>
    </source>
</evidence>
<dbReference type="InterPro" id="IPR011075">
    <property type="entry name" value="TetR_C"/>
</dbReference>
<keyword evidence="1" id="KW-0805">Transcription regulation</keyword>
<dbReference type="RefSeq" id="WP_283739572.1">
    <property type="nucleotide sequence ID" value="NZ_JASJEV010000002.1"/>
</dbReference>
<protein>
    <submittedName>
        <fullName evidence="7">TetR/AcrR family transcriptional regulator</fullName>
    </submittedName>
</protein>
<evidence type="ECO:0000313" key="7">
    <source>
        <dbReference type="EMBL" id="MDJ1157591.1"/>
    </source>
</evidence>
<organism evidence="7 8">
    <name type="scientific">Chelatococcus albus</name>
    <dbReference type="NCBI Taxonomy" id="3047466"/>
    <lineage>
        <taxon>Bacteria</taxon>
        <taxon>Pseudomonadati</taxon>
        <taxon>Pseudomonadota</taxon>
        <taxon>Alphaproteobacteria</taxon>
        <taxon>Hyphomicrobiales</taxon>
        <taxon>Chelatococcaceae</taxon>
        <taxon>Chelatococcus</taxon>
    </lineage>
</organism>
<feature type="region of interest" description="Disordered" evidence="5">
    <location>
        <begin position="1"/>
        <end position="22"/>
    </location>
</feature>
<dbReference type="PANTHER" id="PTHR47506">
    <property type="entry name" value="TRANSCRIPTIONAL REGULATORY PROTEIN"/>
    <property type="match status" value="1"/>
</dbReference>
<gene>
    <name evidence="7" type="ORF">QNA08_04995</name>
</gene>
<feature type="domain" description="HTH tetR-type" evidence="6">
    <location>
        <begin position="27"/>
        <end position="87"/>
    </location>
</feature>
<evidence type="ECO:0000256" key="1">
    <source>
        <dbReference type="ARBA" id="ARBA00023015"/>
    </source>
</evidence>
<keyword evidence="8" id="KW-1185">Reference proteome</keyword>
<dbReference type="Proteomes" id="UP001321492">
    <property type="component" value="Unassembled WGS sequence"/>
</dbReference>
<dbReference type="Pfam" id="PF16925">
    <property type="entry name" value="TetR_C_13"/>
    <property type="match status" value="1"/>
</dbReference>
<proteinExistence type="predicted"/>
<dbReference type="SUPFAM" id="SSF48498">
    <property type="entry name" value="Tetracyclin repressor-like, C-terminal domain"/>
    <property type="match status" value="1"/>
</dbReference>
<evidence type="ECO:0000313" key="8">
    <source>
        <dbReference type="Proteomes" id="UP001321492"/>
    </source>
</evidence>
<dbReference type="SUPFAM" id="SSF46689">
    <property type="entry name" value="Homeodomain-like"/>
    <property type="match status" value="1"/>
</dbReference>
<comment type="caution">
    <text evidence="7">The sequence shown here is derived from an EMBL/GenBank/DDBJ whole genome shotgun (WGS) entry which is preliminary data.</text>
</comment>
<keyword evidence="3" id="KW-0804">Transcription</keyword>
<evidence type="ECO:0000256" key="4">
    <source>
        <dbReference type="PROSITE-ProRule" id="PRU00335"/>
    </source>
</evidence>
<dbReference type="Gene3D" id="1.10.357.10">
    <property type="entry name" value="Tetracycline Repressor, domain 2"/>
    <property type="match status" value="1"/>
</dbReference>
<dbReference type="Pfam" id="PF00440">
    <property type="entry name" value="TetR_N"/>
    <property type="match status" value="1"/>
</dbReference>
<dbReference type="InterPro" id="IPR009057">
    <property type="entry name" value="Homeodomain-like_sf"/>
</dbReference>
<feature type="DNA-binding region" description="H-T-H motif" evidence="4">
    <location>
        <begin position="50"/>
        <end position="69"/>
    </location>
</feature>
<sequence>MNLRSVSTGLAAPRRRGRPPRGEARLAAAREQLLRAGVAILTERGFSAVGLDEVLSAVGVPKGSFYHYFGSKAEFGLALVDTYAAYFANKLDRWFLDESLSPLARLRAFVEDARAGMARFDYQRGCLVGNLGQEISTLPDPFRDRLAAVFADWEARTARCLKAAKSAGEIDPRVDCARLAAFFWIGWEGAVLRAKLERGPEPLDQFAQGFFALIEHRL</sequence>
<keyword evidence="2 4" id="KW-0238">DNA-binding</keyword>
<dbReference type="PANTHER" id="PTHR47506:SF6">
    <property type="entry name" value="HTH-TYPE TRANSCRIPTIONAL REPRESSOR NEMR"/>
    <property type="match status" value="1"/>
</dbReference>
<evidence type="ECO:0000256" key="3">
    <source>
        <dbReference type="ARBA" id="ARBA00023163"/>
    </source>
</evidence>
<name>A0ABT7ADY9_9HYPH</name>
<dbReference type="EMBL" id="JASJEV010000002">
    <property type="protein sequence ID" value="MDJ1157591.1"/>
    <property type="molecule type" value="Genomic_DNA"/>
</dbReference>
<evidence type="ECO:0000256" key="2">
    <source>
        <dbReference type="ARBA" id="ARBA00023125"/>
    </source>
</evidence>